<evidence type="ECO:0000259" key="6">
    <source>
        <dbReference type="SMART" id="SM00732"/>
    </source>
</evidence>
<dbReference type="InterPro" id="IPR012337">
    <property type="entry name" value="RNaseH-like_sf"/>
</dbReference>
<dbReference type="Pfam" id="PF03652">
    <property type="entry name" value="RuvX"/>
    <property type="match status" value="1"/>
</dbReference>
<comment type="function">
    <text evidence="5">Could be a nuclease involved in processing of the 5'-end of pre-16S rRNA.</text>
</comment>
<sequence length="125" mass="13743">MKYLGIDYGAKRIGLAISTEGIAFPRGVIANDDSAIADIKNIVQKEHVESIVAGDTRSFGGQANPITERADDFFERLERALALPVIRAFEAGSSVEASRYSPDDEKRDDAAAALILQRYLDMRLR</sequence>
<comment type="similarity">
    <text evidence="5">Belongs to the YqgF HJR family.</text>
</comment>
<feature type="domain" description="YqgF/RNase H-like" evidence="6">
    <location>
        <begin position="1"/>
        <end position="97"/>
    </location>
</feature>
<dbReference type="InterPro" id="IPR006641">
    <property type="entry name" value="YqgF/RNaseH-like_dom"/>
</dbReference>
<evidence type="ECO:0000256" key="1">
    <source>
        <dbReference type="ARBA" id="ARBA00022490"/>
    </source>
</evidence>
<keyword evidence="2 5" id="KW-0690">Ribosome biogenesis</keyword>
<dbReference type="Gene3D" id="3.30.420.140">
    <property type="entry name" value="YqgF/RNase H-like domain"/>
    <property type="match status" value="1"/>
</dbReference>
<dbReference type="InterPro" id="IPR005227">
    <property type="entry name" value="YqgF"/>
</dbReference>
<comment type="caution">
    <text evidence="7">The sequence shown here is derived from an EMBL/GenBank/DDBJ whole genome shotgun (WGS) entry which is preliminary data.</text>
</comment>
<dbReference type="GO" id="GO:0000967">
    <property type="term" value="P:rRNA 5'-end processing"/>
    <property type="evidence" value="ECO:0007669"/>
    <property type="project" value="UniProtKB-UniRule"/>
</dbReference>
<dbReference type="EC" id="3.1.-.-" evidence="5"/>
<dbReference type="HAMAP" id="MF_00651">
    <property type="entry name" value="Nuclease_YqgF"/>
    <property type="match status" value="1"/>
</dbReference>
<keyword evidence="3 5" id="KW-0540">Nuclease</keyword>
<dbReference type="PANTHER" id="PTHR33317:SF4">
    <property type="entry name" value="POLYNUCLEOTIDYL TRANSFERASE, RIBONUCLEASE H-LIKE SUPERFAMILY PROTEIN"/>
    <property type="match status" value="1"/>
</dbReference>
<dbReference type="EMBL" id="MFLN01000029">
    <property type="protein sequence ID" value="OGG67038.1"/>
    <property type="molecule type" value="Genomic_DNA"/>
</dbReference>
<gene>
    <name evidence="7" type="ORF">A3C21_02130</name>
</gene>
<dbReference type="GO" id="GO:0005737">
    <property type="term" value="C:cytoplasm"/>
    <property type="evidence" value="ECO:0007669"/>
    <property type="project" value="UniProtKB-SubCell"/>
</dbReference>
<dbReference type="PANTHER" id="PTHR33317">
    <property type="entry name" value="POLYNUCLEOTIDYL TRANSFERASE, RIBONUCLEASE H-LIKE SUPERFAMILY PROTEIN"/>
    <property type="match status" value="1"/>
</dbReference>
<proteinExistence type="inferred from homology"/>
<evidence type="ECO:0000256" key="3">
    <source>
        <dbReference type="ARBA" id="ARBA00022722"/>
    </source>
</evidence>
<accession>A0A1F6E052</accession>
<dbReference type="CDD" id="cd16964">
    <property type="entry name" value="YqgF"/>
    <property type="match status" value="1"/>
</dbReference>
<protein>
    <recommendedName>
        <fullName evidence="5">Putative pre-16S rRNA nuclease</fullName>
        <ecNumber evidence="5">3.1.-.-</ecNumber>
    </recommendedName>
</protein>
<evidence type="ECO:0000256" key="4">
    <source>
        <dbReference type="ARBA" id="ARBA00022801"/>
    </source>
</evidence>
<evidence type="ECO:0000256" key="2">
    <source>
        <dbReference type="ARBA" id="ARBA00022517"/>
    </source>
</evidence>
<dbReference type="GO" id="GO:0016788">
    <property type="term" value="F:hydrolase activity, acting on ester bonds"/>
    <property type="evidence" value="ECO:0007669"/>
    <property type="project" value="UniProtKB-UniRule"/>
</dbReference>
<dbReference type="InterPro" id="IPR037027">
    <property type="entry name" value="YqgF/RNaseH-like_dom_sf"/>
</dbReference>
<dbReference type="STRING" id="1798500.A3C21_02130"/>
<evidence type="ECO:0000313" key="8">
    <source>
        <dbReference type="Proteomes" id="UP000178572"/>
    </source>
</evidence>
<evidence type="ECO:0000256" key="5">
    <source>
        <dbReference type="HAMAP-Rule" id="MF_00651"/>
    </source>
</evidence>
<dbReference type="SUPFAM" id="SSF53098">
    <property type="entry name" value="Ribonuclease H-like"/>
    <property type="match status" value="1"/>
</dbReference>
<dbReference type="SMART" id="SM00732">
    <property type="entry name" value="YqgFc"/>
    <property type="match status" value="1"/>
</dbReference>
<keyword evidence="4 5" id="KW-0378">Hydrolase</keyword>
<name>A0A1F6E052_9BACT</name>
<evidence type="ECO:0000313" key="7">
    <source>
        <dbReference type="EMBL" id="OGG67038.1"/>
    </source>
</evidence>
<organism evidence="7 8">
    <name type="scientific">Candidatus Kaiserbacteria bacterium RIFCSPHIGHO2_02_FULL_59_21</name>
    <dbReference type="NCBI Taxonomy" id="1798500"/>
    <lineage>
        <taxon>Bacteria</taxon>
        <taxon>Candidatus Kaiseribacteriota</taxon>
    </lineage>
</organism>
<dbReference type="Proteomes" id="UP000178572">
    <property type="component" value="Unassembled WGS sequence"/>
</dbReference>
<dbReference type="AlphaFoldDB" id="A0A1F6E052"/>
<keyword evidence="1 5" id="KW-0963">Cytoplasm</keyword>
<reference evidence="7 8" key="1">
    <citation type="journal article" date="2016" name="Nat. Commun.">
        <title>Thousands of microbial genomes shed light on interconnected biogeochemical processes in an aquifer system.</title>
        <authorList>
            <person name="Anantharaman K."/>
            <person name="Brown C.T."/>
            <person name="Hug L.A."/>
            <person name="Sharon I."/>
            <person name="Castelle C.J."/>
            <person name="Probst A.J."/>
            <person name="Thomas B.C."/>
            <person name="Singh A."/>
            <person name="Wilkins M.J."/>
            <person name="Karaoz U."/>
            <person name="Brodie E.L."/>
            <person name="Williams K.H."/>
            <person name="Hubbard S.S."/>
            <person name="Banfield J.F."/>
        </authorList>
    </citation>
    <scope>NUCLEOTIDE SEQUENCE [LARGE SCALE GENOMIC DNA]</scope>
</reference>
<comment type="subcellular location">
    <subcellularLocation>
        <location evidence="5">Cytoplasm</location>
    </subcellularLocation>
</comment>
<dbReference type="GO" id="GO:0004518">
    <property type="term" value="F:nuclease activity"/>
    <property type="evidence" value="ECO:0007669"/>
    <property type="project" value="UniProtKB-KW"/>
</dbReference>